<dbReference type="InterPro" id="IPR036328">
    <property type="entry name" value="MliC_sf"/>
</dbReference>
<evidence type="ECO:0000259" key="6">
    <source>
        <dbReference type="Pfam" id="PF09864"/>
    </source>
</evidence>
<dbReference type="Proteomes" id="UP000543836">
    <property type="component" value="Unassembled WGS sequence"/>
</dbReference>
<evidence type="ECO:0000256" key="3">
    <source>
        <dbReference type="ARBA" id="ARBA00023139"/>
    </source>
</evidence>
<evidence type="ECO:0000256" key="4">
    <source>
        <dbReference type="ARBA" id="ARBA00023288"/>
    </source>
</evidence>
<keyword evidence="2" id="KW-0472">Membrane</keyword>
<feature type="domain" description="C-type lysozyme inhibitor" evidence="6">
    <location>
        <begin position="33"/>
        <end position="96"/>
    </location>
</feature>
<evidence type="ECO:0000256" key="5">
    <source>
        <dbReference type="SAM" id="SignalP"/>
    </source>
</evidence>
<dbReference type="PROSITE" id="PS51257">
    <property type="entry name" value="PROKAR_LIPOPROTEIN"/>
    <property type="match status" value="1"/>
</dbReference>
<dbReference type="InterPro" id="IPR018660">
    <property type="entry name" value="MliC"/>
</dbReference>
<dbReference type="RefSeq" id="WP_183932646.1">
    <property type="nucleotide sequence ID" value="NZ_JACIIG010000016.1"/>
</dbReference>
<evidence type="ECO:0000313" key="7">
    <source>
        <dbReference type="EMBL" id="MBB4570812.1"/>
    </source>
</evidence>
<accession>A0A7W7EMS4</accession>
<dbReference type="Pfam" id="PF09864">
    <property type="entry name" value="MliC"/>
    <property type="match status" value="1"/>
</dbReference>
<organism evidence="7 8">
    <name type="scientific">Rhizobium leucaenae</name>
    <dbReference type="NCBI Taxonomy" id="29450"/>
    <lineage>
        <taxon>Bacteria</taxon>
        <taxon>Pseudomonadati</taxon>
        <taxon>Pseudomonadota</taxon>
        <taxon>Alphaproteobacteria</taxon>
        <taxon>Hyphomicrobiales</taxon>
        <taxon>Rhizobiaceae</taxon>
        <taxon>Rhizobium/Agrobacterium group</taxon>
        <taxon>Rhizobium</taxon>
    </lineage>
</organism>
<evidence type="ECO:0000256" key="1">
    <source>
        <dbReference type="ARBA" id="ARBA00022729"/>
    </source>
</evidence>
<name>A0A7W7EMS4_9HYPH</name>
<keyword evidence="8" id="KW-1185">Reference proteome</keyword>
<keyword evidence="3" id="KW-0564">Palmitate</keyword>
<dbReference type="SUPFAM" id="SSF141488">
    <property type="entry name" value="YdhA-like"/>
    <property type="match status" value="1"/>
</dbReference>
<comment type="caution">
    <text evidence="7">The sequence shown here is derived from an EMBL/GenBank/DDBJ whole genome shotgun (WGS) entry which is preliminary data.</text>
</comment>
<evidence type="ECO:0000256" key="2">
    <source>
        <dbReference type="ARBA" id="ARBA00023136"/>
    </source>
</evidence>
<protein>
    <submittedName>
        <fullName evidence="7">Membrane-bound inhibitor of C-type lysozyme</fullName>
    </submittedName>
</protein>
<keyword evidence="1 5" id="KW-0732">Signal</keyword>
<keyword evidence="4" id="KW-0449">Lipoprotein</keyword>
<gene>
    <name evidence="7" type="ORF">GGE60_004969</name>
</gene>
<reference evidence="7 8" key="1">
    <citation type="submission" date="2020-08" db="EMBL/GenBank/DDBJ databases">
        <title>Genomic Encyclopedia of Type Strains, Phase IV (KMG-V): Genome sequencing to study the core and pangenomes of soil and plant-associated prokaryotes.</title>
        <authorList>
            <person name="Whitman W."/>
        </authorList>
    </citation>
    <scope>NUCLEOTIDE SEQUENCE [LARGE SCALE GENOMIC DNA]</scope>
    <source>
        <strain evidence="7 8">SEMIA 492</strain>
    </source>
</reference>
<feature type="chain" id="PRO_5030562049" evidence="5">
    <location>
        <begin position="26"/>
        <end position="102"/>
    </location>
</feature>
<proteinExistence type="predicted"/>
<dbReference type="EMBL" id="JACIIG010000016">
    <property type="protein sequence ID" value="MBB4570812.1"/>
    <property type="molecule type" value="Genomic_DNA"/>
</dbReference>
<dbReference type="Gene3D" id="2.40.128.200">
    <property type="match status" value="1"/>
</dbReference>
<feature type="signal peptide" evidence="5">
    <location>
        <begin position="1"/>
        <end position="25"/>
    </location>
</feature>
<evidence type="ECO:0000313" key="8">
    <source>
        <dbReference type="Proteomes" id="UP000543836"/>
    </source>
</evidence>
<sequence length="102" mass="10866">MNRIGMAVFGPLSAIFLLSAACAFAQDHVGIVYRCDDGTTLTASFMNSTKEALITTGGNSFRLPQAMSGSGARYTDGNVLFWIKGKDAQLELAGRSTNCHTQ</sequence>
<dbReference type="AlphaFoldDB" id="A0A7W7EMS4"/>